<feature type="transmembrane region" description="Helical" evidence="1">
    <location>
        <begin position="334"/>
        <end position="353"/>
    </location>
</feature>
<dbReference type="Proteomes" id="UP001623348">
    <property type="component" value="Unassembled WGS sequence"/>
</dbReference>
<reference evidence="2 3" key="1">
    <citation type="submission" date="2024-06" db="EMBL/GenBank/DDBJ databases">
        <title>The draft genome of Grus japonensis, version 3.</title>
        <authorList>
            <person name="Nabeshima K."/>
            <person name="Suzuki S."/>
            <person name="Onuma M."/>
        </authorList>
    </citation>
    <scope>NUCLEOTIDE SEQUENCE [LARGE SCALE GENOMIC DNA]</scope>
    <source>
        <strain evidence="2 3">451A</strain>
    </source>
</reference>
<dbReference type="AlphaFoldDB" id="A0ABC9VVQ5"/>
<keyword evidence="1" id="KW-0812">Transmembrane</keyword>
<dbReference type="GO" id="GO:0022857">
    <property type="term" value="F:transmembrane transporter activity"/>
    <property type="evidence" value="ECO:0007669"/>
    <property type="project" value="UniProtKB-ARBA"/>
</dbReference>
<dbReference type="InterPro" id="IPR008344">
    <property type="entry name" value="TRPV5/TRPV6"/>
</dbReference>
<dbReference type="InterPro" id="IPR036770">
    <property type="entry name" value="Ankyrin_rpt-contain_sf"/>
</dbReference>
<gene>
    <name evidence="2" type="ORF">GRJ2_000213700</name>
</gene>
<evidence type="ECO:0000313" key="3">
    <source>
        <dbReference type="Proteomes" id="UP001623348"/>
    </source>
</evidence>
<keyword evidence="1" id="KW-0472">Membrane</keyword>
<dbReference type="EMBL" id="BAAFJT010000001">
    <property type="protein sequence ID" value="GAB0177484.1"/>
    <property type="molecule type" value="Genomic_DNA"/>
</dbReference>
<accession>A0ABC9VVQ5</accession>
<evidence type="ECO:0000256" key="1">
    <source>
        <dbReference type="SAM" id="Phobius"/>
    </source>
</evidence>
<keyword evidence="3" id="KW-1185">Reference proteome</keyword>
<feature type="transmembrane region" description="Helical" evidence="1">
    <location>
        <begin position="279"/>
        <end position="299"/>
    </location>
</feature>
<keyword evidence="1" id="KW-1133">Transmembrane helix</keyword>
<dbReference type="PRINTS" id="PR01765">
    <property type="entry name" value="ECACCHANNEL"/>
</dbReference>
<comment type="caution">
    <text evidence="2">The sequence shown here is derived from an EMBL/GenBank/DDBJ whole genome shotgun (WGS) entry which is preliminary data.</text>
</comment>
<dbReference type="Gene3D" id="1.25.40.20">
    <property type="entry name" value="Ankyrin repeat-containing domain"/>
    <property type="match status" value="1"/>
</dbReference>
<name>A0ABC9VVQ5_GRUJA</name>
<protein>
    <submittedName>
        <fullName evidence="2">Mitochondrial enolase superfamily member 1</fullName>
    </submittedName>
</protein>
<proteinExistence type="predicted"/>
<sequence>MKFSKGKCRVLHLGKNNPRHQYRLGVDLLGSSSAEKDLGVLVDTKLSVSQQCALVAKKASGILGCIKKSMASRSREVILPLYSALHGGNFIYTVFPAQWEERNTHFVQSEVGETALHVAALYDNVDAAQPVMEGAPELVNEVMISELKAQKDLGVLVDTKLNRSQQCALATKKANGILGCIRRNVASSSRERFHPSTLLRSGDLIFCQTSTGNTVLRILVLQSSKTFACQMYNLILSYERNNMRQEALYQIPNKGLTPFKIAGIEGNMIESYATPEDNLWLVAEVVTVIGPIIILILEIPHIFRIEATKYFGQTILGELFHIIKWKSSRFQRDFVSGTITYACIILITIVMRLTSTTGEVVPMSFALMVQCKRTCTMYIAQGFQILGPFTIMIQKGNEISPIVEKDQGKDHLRNLNIGKSMGPDKMHPKVLKELADVVAKPLSIIFEKSWQSGEVPSDWKKGNITLIFKKGKKDRPVRLTSVPHKVMEQILLEDKLKHMEDRVVIRDSQHGFSKCKFCLTSLVAFYNGVTASVDKGRATDVIYLDFCKAFYTVPHNILAAKLER</sequence>
<evidence type="ECO:0000313" key="2">
    <source>
        <dbReference type="EMBL" id="GAB0177484.1"/>
    </source>
</evidence>
<dbReference type="PANTHER" id="PTHR33332">
    <property type="entry name" value="REVERSE TRANSCRIPTASE DOMAIN-CONTAINING PROTEIN"/>
    <property type="match status" value="1"/>
</dbReference>
<organism evidence="2 3">
    <name type="scientific">Grus japonensis</name>
    <name type="common">Japanese crane</name>
    <name type="synonym">Red-crowned crane</name>
    <dbReference type="NCBI Taxonomy" id="30415"/>
    <lineage>
        <taxon>Eukaryota</taxon>
        <taxon>Metazoa</taxon>
        <taxon>Chordata</taxon>
        <taxon>Craniata</taxon>
        <taxon>Vertebrata</taxon>
        <taxon>Euteleostomi</taxon>
        <taxon>Archelosauria</taxon>
        <taxon>Archosauria</taxon>
        <taxon>Dinosauria</taxon>
        <taxon>Saurischia</taxon>
        <taxon>Theropoda</taxon>
        <taxon>Coelurosauria</taxon>
        <taxon>Aves</taxon>
        <taxon>Neognathae</taxon>
        <taxon>Neoaves</taxon>
        <taxon>Gruiformes</taxon>
        <taxon>Gruidae</taxon>
        <taxon>Grus</taxon>
    </lineage>
</organism>